<comment type="caution">
    <text evidence="2">The sequence shown here is derived from an EMBL/GenBank/DDBJ whole genome shotgun (WGS) entry which is preliminary data.</text>
</comment>
<dbReference type="RefSeq" id="WP_021455585.1">
    <property type="nucleotide sequence ID" value="NZ_JABSMZ010000018.1"/>
</dbReference>
<sequence length="95" mass="10767">MARITQPLFPIQVSKPKDREYSLGDGNGLRLRVKPNGTKSRIFNYIHPTTKKRKNSGRGVFPDMTLASAREKTVIFVSLPRMGDAPFLLRLKCVH</sequence>
<dbReference type="AlphaFoldDB" id="A0AAP6ZU01"/>
<evidence type="ECO:0000313" key="2">
    <source>
        <dbReference type="EMBL" id="NOJ26190.1"/>
    </source>
</evidence>
<evidence type="ECO:0000313" key="3">
    <source>
        <dbReference type="Proteomes" id="UP000576645"/>
    </source>
</evidence>
<dbReference type="Proteomes" id="UP000576645">
    <property type="component" value="Unassembled WGS sequence"/>
</dbReference>
<dbReference type="InterPro" id="IPR038488">
    <property type="entry name" value="Integrase_DNA-bd_sf"/>
</dbReference>
<name>A0AAP6ZU01_9VIBR</name>
<dbReference type="EMBL" id="VTXP01000028">
    <property type="protein sequence ID" value="NOJ26190.1"/>
    <property type="molecule type" value="Genomic_DNA"/>
</dbReference>
<proteinExistence type="predicted"/>
<gene>
    <name evidence="2" type="ORF">F0238_26165</name>
</gene>
<dbReference type="InterPro" id="IPR025166">
    <property type="entry name" value="Integrase_DNA_bind_dom"/>
</dbReference>
<protein>
    <submittedName>
        <fullName evidence="2">DUF4102 domain-containing protein</fullName>
    </submittedName>
</protein>
<feature type="domain" description="Integrase DNA-binding" evidence="1">
    <location>
        <begin position="15"/>
        <end position="74"/>
    </location>
</feature>
<reference evidence="2 3" key="1">
    <citation type="submission" date="2019-09" db="EMBL/GenBank/DDBJ databases">
        <title>Draft genome sequencing and comparative genomics of hatchery-associated Vibrios.</title>
        <authorList>
            <person name="Kehlet-Delgado H."/>
            <person name="Mueller R.S."/>
        </authorList>
    </citation>
    <scope>NUCLEOTIDE SEQUENCE [LARGE SCALE GENOMIC DNA]</scope>
    <source>
        <strain evidence="2 3">09-121-3</strain>
    </source>
</reference>
<dbReference type="Pfam" id="PF13356">
    <property type="entry name" value="Arm-DNA-bind_3"/>
    <property type="match status" value="1"/>
</dbReference>
<evidence type="ECO:0000259" key="1">
    <source>
        <dbReference type="Pfam" id="PF13356"/>
    </source>
</evidence>
<accession>A0AAP6ZU01</accession>
<dbReference type="Gene3D" id="3.30.160.390">
    <property type="entry name" value="Integrase, DNA-binding domain"/>
    <property type="match status" value="1"/>
</dbReference>
<organism evidence="2 3">
    <name type="scientific">Vibrio coralliilyticus</name>
    <dbReference type="NCBI Taxonomy" id="190893"/>
    <lineage>
        <taxon>Bacteria</taxon>
        <taxon>Pseudomonadati</taxon>
        <taxon>Pseudomonadota</taxon>
        <taxon>Gammaproteobacteria</taxon>
        <taxon>Vibrionales</taxon>
        <taxon>Vibrionaceae</taxon>
        <taxon>Vibrio</taxon>
    </lineage>
</organism>